<reference evidence="2 3" key="1">
    <citation type="submission" date="2015-02" db="EMBL/GenBank/DDBJ databases">
        <title>Single-cell genomics of uncultivated deep-branching MTB reveals a conserved set of magnetosome genes.</title>
        <authorList>
            <person name="Kolinko S."/>
            <person name="Richter M."/>
            <person name="Glockner F.O."/>
            <person name="Brachmann A."/>
            <person name="Schuler D."/>
        </authorList>
    </citation>
    <scope>NUCLEOTIDE SEQUENCE [LARGE SCALE GENOMIC DNA]</scope>
    <source>
        <strain evidence="2">TM-1</strain>
    </source>
</reference>
<protein>
    <submittedName>
        <fullName evidence="2">Lipoprotein</fullName>
    </submittedName>
</protein>
<dbReference type="EMBL" id="LACI01000852">
    <property type="protein sequence ID" value="KJU85808.1"/>
    <property type="molecule type" value="Genomic_DNA"/>
</dbReference>
<evidence type="ECO:0000256" key="1">
    <source>
        <dbReference type="SAM" id="MobiDB-lite"/>
    </source>
</evidence>
<gene>
    <name evidence="2" type="ORF">MBAV_001997</name>
</gene>
<feature type="region of interest" description="Disordered" evidence="1">
    <location>
        <begin position="20"/>
        <end position="104"/>
    </location>
</feature>
<comment type="caution">
    <text evidence="2">The sequence shown here is derived from an EMBL/GenBank/DDBJ whole genome shotgun (WGS) entry which is preliminary data.</text>
</comment>
<dbReference type="InterPro" id="IPR019225">
    <property type="entry name" value="DUF2155"/>
</dbReference>
<organism evidence="2 3">
    <name type="scientific">Candidatus Magnetobacterium bavaricum</name>
    <dbReference type="NCBI Taxonomy" id="29290"/>
    <lineage>
        <taxon>Bacteria</taxon>
        <taxon>Pseudomonadati</taxon>
        <taxon>Nitrospirota</taxon>
        <taxon>Thermodesulfovibrionia</taxon>
        <taxon>Thermodesulfovibrionales</taxon>
        <taxon>Candidatus Magnetobacteriaceae</taxon>
        <taxon>Candidatus Magnetobacterium</taxon>
    </lineage>
</organism>
<keyword evidence="2" id="KW-0449">Lipoprotein</keyword>
<proteinExistence type="predicted"/>
<feature type="compositionally biased region" description="Basic and acidic residues" evidence="1">
    <location>
        <begin position="61"/>
        <end position="72"/>
    </location>
</feature>
<dbReference type="AlphaFoldDB" id="A0A0F3GYQ4"/>
<dbReference type="Pfam" id="PF09923">
    <property type="entry name" value="DUF2155"/>
    <property type="match status" value="1"/>
</dbReference>
<feature type="compositionally biased region" description="Basic and acidic residues" evidence="1">
    <location>
        <begin position="34"/>
        <end position="44"/>
    </location>
</feature>
<keyword evidence="3" id="KW-1185">Reference proteome</keyword>
<evidence type="ECO:0000313" key="3">
    <source>
        <dbReference type="Proteomes" id="UP000033423"/>
    </source>
</evidence>
<name>A0A0F3GYQ4_9BACT</name>
<evidence type="ECO:0000313" key="2">
    <source>
        <dbReference type="EMBL" id="KJU85808.1"/>
    </source>
</evidence>
<accession>A0A0F3GYQ4</accession>
<dbReference type="Proteomes" id="UP000033423">
    <property type="component" value="Unassembled WGS sequence"/>
</dbReference>
<sequence length="216" mass="23512">MAIAGLILWISVLISCVKSEEPKPEIPVSSQKLLESKSESKEPKQSPVPEVPPSGHAGGSDQHKAETPHQDGKASNAGGDQHASEGAHTSDGGETRHSAEIVVPDSVKGKWESVKLSITDKQDKKSQVINVKLGSEYTVQGSDLKINIGDFLPDFKMDALTITSMSNEKKNPAVNVKVTESGKEIFKGWLYSKYPEIHPFQHDRYGIILMDGIQKN</sequence>